<dbReference type="Gene3D" id="3.40.50.620">
    <property type="entry name" value="HUPs"/>
    <property type="match status" value="1"/>
</dbReference>
<name>A0A414AIU5_9FIRM</name>
<proteinExistence type="predicted"/>
<dbReference type="PANTHER" id="PTHR43196:SF2">
    <property type="entry name" value="PHOSPHOADENOSINE PHOSPHOSULFATE REDUCTASE"/>
    <property type="match status" value="1"/>
</dbReference>
<evidence type="ECO:0000313" key="2">
    <source>
        <dbReference type="EMBL" id="RHC48481.1"/>
    </source>
</evidence>
<gene>
    <name evidence="2" type="ORF">DW839_28565</name>
</gene>
<dbReference type="InterPro" id="IPR014729">
    <property type="entry name" value="Rossmann-like_a/b/a_fold"/>
</dbReference>
<dbReference type="GO" id="GO:0003824">
    <property type="term" value="F:catalytic activity"/>
    <property type="evidence" value="ECO:0007669"/>
    <property type="project" value="InterPro"/>
</dbReference>
<evidence type="ECO:0000313" key="3">
    <source>
        <dbReference type="Proteomes" id="UP000283975"/>
    </source>
</evidence>
<evidence type="ECO:0000259" key="1">
    <source>
        <dbReference type="Pfam" id="PF01507"/>
    </source>
</evidence>
<dbReference type="PANTHER" id="PTHR43196">
    <property type="entry name" value="SULFATE ADENYLYLTRANSFERASE SUBUNIT 2"/>
    <property type="match status" value="1"/>
</dbReference>
<dbReference type="Proteomes" id="UP000283975">
    <property type="component" value="Unassembled WGS sequence"/>
</dbReference>
<dbReference type="RefSeq" id="WP_119205825.1">
    <property type="nucleotide sequence ID" value="NZ_JBCOSV010000043.1"/>
</dbReference>
<dbReference type="SUPFAM" id="SSF52402">
    <property type="entry name" value="Adenine nucleotide alpha hydrolases-like"/>
    <property type="match status" value="1"/>
</dbReference>
<dbReference type="AlphaFoldDB" id="A0A414AIU5"/>
<comment type="caution">
    <text evidence="2">The sequence shown here is derived from an EMBL/GenBank/DDBJ whole genome shotgun (WGS) entry which is preliminary data.</text>
</comment>
<feature type="domain" description="Phosphoadenosine phosphosulphate reductase" evidence="1">
    <location>
        <begin position="42"/>
        <end position="112"/>
    </location>
</feature>
<reference evidence="2 3" key="1">
    <citation type="submission" date="2018-08" db="EMBL/GenBank/DDBJ databases">
        <title>A genome reference for cultivated species of the human gut microbiota.</title>
        <authorList>
            <person name="Zou Y."/>
            <person name="Xue W."/>
            <person name="Luo G."/>
        </authorList>
    </citation>
    <scope>NUCLEOTIDE SEQUENCE [LARGE SCALE GENOMIC DNA]</scope>
    <source>
        <strain evidence="2 3">AM35-14</strain>
    </source>
</reference>
<feature type="domain" description="Phosphoadenosine phosphosulphate reductase" evidence="1">
    <location>
        <begin position="178"/>
        <end position="283"/>
    </location>
</feature>
<sequence>MVESKYTATDLKIMQSWILERKIQVSQTRILETYNRYNNMCYVSFSGGKDSSVLADLTARVCKVLNCKLVLWFSDTGLEFPEVKKHVKEFPTYLRNRYGIEVELIVDYPRDKSGKRISFRDVVLTEGYPVISKTVSRQVRDVKKLGKNCWAYGCFNGREKGIYNMLQWKYLIDAPFKVSNKCCQIMKKNPAKRFNKSSGRIPIIGTMACESKQRKTEWLHNGCNAFDKGEPSSQPISFWTENDVLEYLYRFDVPYPSVYGEICIDEDGKYYCTGYSRTGCVFCAFGCHLEKDINRFQRLLKTHPRLWLYCMKPVMYGGLGMAKVLRYIGVKYF</sequence>
<dbReference type="EMBL" id="QSHZ01000047">
    <property type="protein sequence ID" value="RHC48481.1"/>
    <property type="molecule type" value="Genomic_DNA"/>
</dbReference>
<dbReference type="InterPro" id="IPR050128">
    <property type="entry name" value="Sulfate_adenylyltrnsfr_sub2"/>
</dbReference>
<accession>A0A414AIU5</accession>
<dbReference type="Pfam" id="PF01507">
    <property type="entry name" value="PAPS_reduct"/>
    <property type="match status" value="2"/>
</dbReference>
<protein>
    <recommendedName>
        <fullName evidence="1">Phosphoadenosine phosphosulphate reductase domain-containing protein</fullName>
    </recommendedName>
</protein>
<organism evidence="2 3">
    <name type="scientific">Enterocloster bolteae</name>
    <dbReference type="NCBI Taxonomy" id="208479"/>
    <lineage>
        <taxon>Bacteria</taxon>
        <taxon>Bacillati</taxon>
        <taxon>Bacillota</taxon>
        <taxon>Clostridia</taxon>
        <taxon>Lachnospirales</taxon>
        <taxon>Lachnospiraceae</taxon>
        <taxon>Enterocloster</taxon>
    </lineage>
</organism>
<dbReference type="InterPro" id="IPR002500">
    <property type="entry name" value="PAPS_reduct_dom"/>
</dbReference>